<protein>
    <submittedName>
        <fullName evidence="1">Tat (Twin-arginine translocation) pathway signal sequence containing protein</fullName>
    </submittedName>
</protein>
<comment type="caution">
    <text evidence="1">The sequence shown here is derived from an EMBL/GenBank/DDBJ whole genome shotgun (WGS) entry which is preliminary data.</text>
</comment>
<dbReference type="InterPro" id="IPR006311">
    <property type="entry name" value="TAT_signal"/>
</dbReference>
<name>A0ABT2G0P5_9BACT</name>
<organism evidence="1 2">
    <name type="scientific">Algoriphagus limi</name>
    <dbReference type="NCBI Taxonomy" id="2975273"/>
    <lineage>
        <taxon>Bacteria</taxon>
        <taxon>Pseudomonadati</taxon>
        <taxon>Bacteroidota</taxon>
        <taxon>Cytophagia</taxon>
        <taxon>Cytophagales</taxon>
        <taxon>Cyclobacteriaceae</taxon>
        <taxon>Algoriphagus</taxon>
    </lineage>
</organism>
<evidence type="ECO:0000313" key="2">
    <source>
        <dbReference type="Proteomes" id="UP001206788"/>
    </source>
</evidence>
<sequence>MKTPKSNTRRDFLNSILLSGAAGGLGTLISPTLGFADSSKSSKMLNEAEEWFKKIKGEHRVVFDGSTPHDGFPIIWNWAFYLSNNQTGSLDEDITAMSVLRHSAVPFALKSELWEKYELGAFVGVNDQLTKKPALRNPYYEPKEGDFPVPIVQGIKDLQSRGALFCVCDLALNVYSGNKANQMGMDPAVVYEEWKNGVLPGIQIVPSGVWALQRAQKHGCAYIFAGN</sequence>
<reference evidence="1 2" key="1">
    <citation type="submission" date="2022-08" db="EMBL/GenBank/DDBJ databases">
        <title>Algoriphagus sp. CAU 1643 isolated from mud.</title>
        <authorList>
            <person name="Kim W."/>
        </authorList>
    </citation>
    <scope>NUCLEOTIDE SEQUENCE [LARGE SCALE GENOMIC DNA]</scope>
    <source>
        <strain evidence="1 2">CAU 1643</strain>
    </source>
</reference>
<gene>
    <name evidence="1" type="ORF">NY014_00275</name>
</gene>
<dbReference type="PROSITE" id="PS51318">
    <property type="entry name" value="TAT"/>
    <property type="match status" value="1"/>
</dbReference>
<dbReference type="InterPro" id="IPR027396">
    <property type="entry name" value="DsrEFH-like"/>
</dbReference>
<accession>A0ABT2G0P5</accession>
<keyword evidence="2" id="KW-1185">Reference proteome</keyword>
<dbReference type="EMBL" id="JANWGH010000001">
    <property type="protein sequence ID" value="MCS5488840.1"/>
    <property type="molecule type" value="Genomic_DNA"/>
</dbReference>
<proteinExistence type="predicted"/>
<dbReference type="Gene3D" id="3.40.1260.10">
    <property type="entry name" value="DsrEFH-like"/>
    <property type="match status" value="1"/>
</dbReference>
<evidence type="ECO:0000313" key="1">
    <source>
        <dbReference type="EMBL" id="MCS5488840.1"/>
    </source>
</evidence>
<dbReference type="Proteomes" id="UP001206788">
    <property type="component" value="Unassembled WGS sequence"/>
</dbReference>
<dbReference type="RefSeq" id="WP_259412527.1">
    <property type="nucleotide sequence ID" value="NZ_JANWGH010000001.1"/>
</dbReference>